<sequence>MHPARPLVTLKCKLGELDSLCRLRSTSDEHVTLMIELLDSAKPGGRLLPALVRAAVSVANSRRTLWLDTTWLTAASQLAGQPGGVFEYLDDMIESALVEELGLMADGLPGLVPVIAGGAPDDALRRVRLLVEHRERDLVIRFRRPLPASELVSRIRSIMRLTGTRVGHVHVVLDVGFVEEVRQTQVAAVAEAAAAVHDVLGPGSATLLAGSIPAARTTYATTTRDRPEVFMWSEVRRRVGTIGYGDYGVAHPVPRSGENARSPYPYLCYTVPRRTVVLRRRIEKGDVPAERFADLAEELVEREDFAGPDFSWGDRELALCRPSGGHAAGSVSRWVSMATSHHLAHVSRRVPADL</sequence>
<dbReference type="Proteomes" id="UP000520767">
    <property type="component" value="Unassembled WGS sequence"/>
</dbReference>
<gene>
    <name evidence="1" type="ORF">FHR82_008630</name>
</gene>
<organism evidence="1 2">
    <name type="scientific">Actinophytocola algeriensis</name>
    <dbReference type="NCBI Taxonomy" id="1768010"/>
    <lineage>
        <taxon>Bacteria</taxon>
        <taxon>Bacillati</taxon>
        <taxon>Actinomycetota</taxon>
        <taxon>Actinomycetes</taxon>
        <taxon>Pseudonocardiales</taxon>
        <taxon>Pseudonocardiaceae</taxon>
    </lineage>
</organism>
<evidence type="ECO:0000313" key="2">
    <source>
        <dbReference type="Proteomes" id="UP000520767"/>
    </source>
</evidence>
<evidence type="ECO:0000313" key="1">
    <source>
        <dbReference type="EMBL" id="MBB4912359.1"/>
    </source>
</evidence>
<proteinExistence type="predicted"/>
<keyword evidence="2" id="KW-1185">Reference proteome</keyword>
<dbReference type="EMBL" id="JACHJQ010000013">
    <property type="protein sequence ID" value="MBB4912359.1"/>
    <property type="molecule type" value="Genomic_DNA"/>
</dbReference>
<reference evidence="1 2" key="1">
    <citation type="submission" date="2020-08" db="EMBL/GenBank/DDBJ databases">
        <title>Genomic Encyclopedia of Type Strains, Phase III (KMG-III): the genomes of soil and plant-associated and newly described type strains.</title>
        <authorList>
            <person name="Whitman W."/>
        </authorList>
    </citation>
    <scope>NUCLEOTIDE SEQUENCE [LARGE SCALE GENOMIC DNA]</scope>
    <source>
        <strain evidence="1 2">CECT 8960</strain>
    </source>
</reference>
<dbReference type="InterPro" id="IPR025683">
    <property type="entry name" value="Protein_beta"/>
</dbReference>
<protein>
    <recommendedName>
        <fullName evidence="3">T4 beta protein</fullName>
    </recommendedName>
</protein>
<evidence type="ECO:0008006" key="3">
    <source>
        <dbReference type="Google" id="ProtNLM"/>
    </source>
</evidence>
<accession>A0A7W7VJH7</accession>
<dbReference type="RefSeq" id="WP_184816359.1">
    <property type="nucleotide sequence ID" value="NZ_JACHJQ010000013.1"/>
</dbReference>
<name>A0A7W7VJH7_9PSEU</name>
<dbReference type="Pfam" id="PF14350">
    <property type="entry name" value="Beta_protein"/>
    <property type="match status" value="1"/>
</dbReference>
<comment type="caution">
    <text evidence="1">The sequence shown here is derived from an EMBL/GenBank/DDBJ whole genome shotgun (WGS) entry which is preliminary data.</text>
</comment>
<dbReference type="AlphaFoldDB" id="A0A7W7VJH7"/>